<sequence length="47" mass="5168">MVMTKTWGLVHLCNEGKSCQIIAFLNCGKAVFALKNIDFSHTVEGIV</sequence>
<accession>A0A5B7FND1</accession>
<proteinExistence type="predicted"/>
<name>A0A5B7FND1_PORTR</name>
<dbReference type="Proteomes" id="UP000324222">
    <property type="component" value="Unassembled WGS sequence"/>
</dbReference>
<organism evidence="1 2">
    <name type="scientific">Portunus trituberculatus</name>
    <name type="common">Swimming crab</name>
    <name type="synonym">Neptunus trituberculatus</name>
    <dbReference type="NCBI Taxonomy" id="210409"/>
    <lineage>
        <taxon>Eukaryota</taxon>
        <taxon>Metazoa</taxon>
        <taxon>Ecdysozoa</taxon>
        <taxon>Arthropoda</taxon>
        <taxon>Crustacea</taxon>
        <taxon>Multicrustacea</taxon>
        <taxon>Malacostraca</taxon>
        <taxon>Eumalacostraca</taxon>
        <taxon>Eucarida</taxon>
        <taxon>Decapoda</taxon>
        <taxon>Pleocyemata</taxon>
        <taxon>Brachyura</taxon>
        <taxon>Eubrachyura</taxon>
        <taxon>Portunoidea</taxon>
        <taxon>Portunidae</taxon>
        <taxon>Portuninae</taxon>
        <taxon>Portunus</taxon>
    </lineage>
</organism>
<gene>
    <name evidence="1" type="ORF">E2C01_043016</name>
</gene>
<dbReference type="AlphaFoldDB" id="A0A5B7FND1"/>
<comment type="caution">
    <text evidence="1">The sequence shown here is derived from an EMBL/GenBank/DDBJ whole genome shotgun (WGS) entry which is preliminary data.</text>
</comment>
<keyword evidence="2" id="KW-1185">Reference proteome</keyword>
<reference evidence="1 2" key="1">
    <citation type="submission" date="2019-05" db="EMBL/GenBank/DDBJ databases">
        <title>Another draft genome of Portunus trituberculatus and its Hox gene families provides insights of decapod evolution.</title>
        <authorList>
            <person name="Jeong J.-H."/>
            <person name="Song I."/>
            <person name="Kim S."/>
            <person name="Choi T."/>
            <person name="Kim D."/>
            <person name="Ryu S."/>
            <person name="Kim W."/>
        </authorList>
    </citation>
    <scope>NUCLEOTIDE SEQUENCE [LARGE SCALE GENOMIC DNA]</scope>
    <source>
        <tissue evidence="1">Muscle</tissue>
    </source>
</reference>
<evidence type="ECO:0000313" key="2">
    <source>
        <dbReference type="Proteomes" id="UP000324222"/>
    </source>
</evidence>
<evidence type="ECO:0000313" key="1">
    <source>
        <dbReference type="EMBL" id="MPC49220.1"/>
    </source>
</evidence>
<protein>
    <submittedName>
        <fullName evidence="1">Uncharacterized protein</fullName>
    </submittedName>
</protein>
<dbReference type="EMBL" id="VSRR010008735">
    <property type="protein sequence ID" value="MPC49220.1"/>
    <property type="molecule type" value="Genomic_DNA"/>
</dbReference>